<accession>A0A839A4T4</accession>
<reference evidence="1 2" key="1">
    <citation type="submission" date="2020-06" db="EMBL/GenBank/DDBJ databases">
        <title>Reclassification of Facklamia ignava, Facklamia soureckii and Facklami tabacinasalis as Falseniella iganva gen. nov., comb. nov., Hutsoniella ignava gen. nov., comb. nov., and Ruoffia tabacinasalis gen. nov., comb. nov and description of Ruoffia haltotolerans sp. nov., isolated from hypersaline Inland Sea of Qatar.</title>
        <authorList>
            <person name="Fotedar R."/>
            <person name="Sankaranarayanan K."/>
            <person name="Lawson P."/>
            <person name="Caldwell M."/>
            <person name="Zeyara A."/>
            <person name="Al Malki A."/>
            <person name="Ali M."/>
        </authorList>
    </citation>
    <scope>NUCLEOTIDE SEQUENCE [LARGE SCALE GENOMIC DNA]</scope>
    <source>
        <strain evidence="1 2">INB8</strain>
    </source>
</reference>
<dbReference type="Pfam" id="PF06078">
    <property type="entry name" value="DUF937"/>
    <property type="match status" value="1"/>
</dbReference>
<proteinExistence type="predicted"/>
<dbReference type="EMBL" id="JACAOA010000004">
    <property type="protein sequence ID" value="MBA5728615.1"/>
    <property type="molecule type" value="Genomic_DNA"/>
</dbReference>
<dbReference type="Proteomes" id="UP000571018">
    <property type="component" value="Unassembled WGS sequence"/>
</dbReference>
<dbReference type="InterPro" id="IPR009282">
    <property type="entry name" value="DUF937"/>
</dbReference>
<protein>
    <submittedName>
        <fullName evidence="1">DUF937 domain-containing protein</fullName>
    </submittedName>
</protein>
<dbReference type="RefSeq" id="WP_218930342.1">
    <property type="nucleotide sequence ID" value="NZ_JACAOA010000004.1"/>
</dbReference>
<sequence>MSLFNDIGNLMGTLMQPDQHEEGKNLASKAGVDTNDFAKIASIGLPLLLQGMNRNNQHQQGLESFNQALNQHQERNNYESFNQFSKNVDPQDGQKIVGHVFNNEQEEVNNSLADRLGVNPDTVKRTMAILAPIAIKYLADRKRQQNLDAQGVQKETQNLTREAAMRARDFNTNDQSKSGGLLGDLFSNLTDSTNTQKNDSGLLGSLFDLFK</sequence>
<name>A0A839A4T4_9LACT</name>
<dbReference type="AlphaFoldDB" id="A0A839A4T4"/>
<organism evidence="1 2">
    <name type="scientific">Ruoffia halotolerans</name>
    <dbReference type="NCBI Taxonomy" id="2748684"/>
    <lineage>
        <taxon>Bacteria</taxon>
        <taxon>Bacillati</taxon>
        <taxon>Bacillota</taxon>
        <taxon>Bacilli</taxon>
        <taxon>Lactobacillales</taxon>
        <taxon>Aerococcaceae</taxon>
        <taxon>Ruoffia</taxon>
    </lineage>
</organism>
<gene>
    <name evidence="1" type="ORF">HW423_02310</name>
</gene>
<comment type="caution">
    <text evidence="1">The sequence shown here is derived from an EMBL/GenBank/DDBJ whole genome shotgun (WGS) entry which is preliminary data.</text>
</comment>
<keyword evidence="2" id="KW-1185">Reference proteome</keyword>
<evidence type="ECO:0000313" key="1">
    <source>
        <dbReference type="EMBL" id="MBA5728615.1"/>
    </source>
</evidence>
<evidence type="ECO:0000313" key="2">
    <source>
        <dbReference type="Proteomes" id="UP000571018"/>
    </source>
</evidence>